<keyword evidence="2" id="KW-0255">Endonuclease</keyword>
<dbReference type="EMBL" id="FOHG01000035">
    <property type="protein sequence ID" value="SET17838.1"/>
    <property type="molecule type" value="Genomic_DNA"/>
</dbReference>
<organism evidence="2 3">
    <name type="scientific">Halanaerobium congolense</name>
    <dbReference type="NCBI Taxonomy" id="54121"/>
    <lineage>
        <taxon>Bacteria</taxon>
        <taxon>Bacillati</taxon>
        <taxon>Bacillota</taxon>
        <taxon>Clostridia</taxon>
        <taxon>Halanaerobiales</taxon>
        <taxon>Halanaerobiaceae</taxon>
        <taxon>Halanaerobium</taxon>
    </lineage>
</organism>
<evidence type="ECO:0000313" key="2">
    <source>
        <dbReference type="EMBL" id="SET17838.1"/>
    </source>
</evidence>
<reference evidence="3 4" key="1">
    <citation type="submission" date="2016-10" db="EMBL/GenBank/DDBJ databases">
        <authorList>
            <person name="Varghese N."/>
            <person name="Submissions S."/>
        </authorList>
    </citation>
    <scope>NUCLEOTIDE SEQUENCE [LARGE SCALE GENOMIC DNA]</scope>
    <source>
        <strain evidence="1 4">WG2</strain>
        <strain evidence="2 3">WG5</strain>
    </source>
</reference>
<protein>
    <submittedName>
        <fullName evidence="2">HpaII restriction endonuclease</fullName>
    </submittedName>
</protein>
<gene>
    <name evidence="1" type="ORF">SAMN04488598_1553</name>
    <name evidence="2" type="ORF">SAMN04515652_13510</name>
</gene>
<accession>A0A1I0CE37</accession>
<dbReference type="Proteomes" id="UP000198612">
    <property type="component" value="Unassembled WGS sequence"/>
</dbReference>
<keyword evidence="2" id="KW-0378">Hydrolase</keyword>
<dbReference type="Proteomes" id="UP000199519">
    <property type="component" value="Unassembled WGS sequence"/>
</dbReference>
<dbReference type="InterPro" id="IPR019062">
    <property type="entry name" value="Restrct_endonuc_II_HpaII"/>
</dbReference>
<sequence>MMKGNKGEWTEIYTFLKLLGEGKLYSADEDLEKIEDIYYPILKIFREADNRNYELNDVVKIINSDSKEVIKEISISNFLEQSEILLEKIKKASGSSFGFPEIERYMKSIDCNTLKSKSGNKRDITIKIHDKFTNSNPKLGFSIKSKLGGNSTLFNASKRTNFLYKLKGCSFSEKEIKEINSIKYKKDKIKRIEQNCEIIYYDMCDERFKSNLQVIDSRLPEIMANMVFKYYKTSGLTRINDLTAELKNENPCGYVSEDHNFYEYKIKNFLIDAALGMTSASIWDGEFDATGGYIVVKEDGEILCYHLYNYNKFKSYLYNNTRLEASSTNKYDYADIFKKEDEFFIKFNLQVRFTD</sequence>
<evidence type="ECO:0000313" key="3">
    <source>
        <dbReference type="Proteomes" id="UP000198612"/>
    </source>
</evidence>
<evidence type="ECO:0000313" key="1">
    <source>
        <dbReference type="EMBL" id="SDG16815.1"/>
    </source>
</evidence>
<keyword evidence="2" id="KW-0540">Nuclease</keyword>
<dbReference type="EMBL" id="FNBJ01000055">
    <property type="protein sequence ID" value="SDG16815.1"/>
    <property type="molecule type" value="Genomic_DNA"/>
</dbReference>
<keyword evidence="4" id="KW-1185">Reference proteome</keyword>
<name>A0A1I0CE37_9FIRM</name>
<dbReference type="GO" id="GO:0004519">
    <property type="term" value="F:endonuclease activity"/>
    <property type="evidence" value="ECO:0007669"/>
    <property type="project" value="UniProtKB-KW"/>
</dbReference>
<dbReference type="AlphaFoldDB" id="A0A1I0CE37"/>
<proteinExistence type="predicted"/>
<dbReference type="RefSeq" id="WP_089720668.1">
    <property type="nucleotide sequence ID" value="NZ_FNBJ01000055.1"/>
</dbReference>
<evidence type="ECO:0000313" key="4">
    <source>
        <dbReference type="Proteomes" id="UP000199519"/>
    </source>
</evidence>
<dbReference type="Pfam" id="PF09561">
    <property type="entry name" value="RE_HpaII"/>
    <property type="match status" value="1"/>
</dbReference>